<dbReference type="AlphaFoldDB" id="A0AAD6ITR6"/>
<evidence type="ECO:0000313" key="4">
    <source>
        <dbReference type="Proteomes" id="UP001221413"/>
    </source>
</evidence>
<keyword evidence="4" id="KW-1185">Reference proteome</keyword>
<comment type="caution">
    <text evidence="3">The sequence shown here is derived from an EMBL/GenBank/DDBJ whole genome shotgun (WGS) entry which is preliminary data.</text>
</comment>
<evidence type="ECO:0000256" key="2">
    <source>
        <dbReference type="SAM" id="SignalP"/>
    </source>
</evidence>
<proteinExistence type="predicted"/>
<feature type="region of interest" description="Disordered" evidence="1">
    <location>
        <begin position="481"/>
        <end position="508"/>
    </location>
</feature>
<gene>
    <name evidence="3" type="ORF">Dda_7150</name>
</gene>
<feature type="chain" id="PRO_5041985732" evidence="2">
    <location>
        <begin position="24"/>
        <end position="508"/>
    </location>
</feature>
<dbReference type="EMBL" id="JAQGDS010000009">
    <property type="protein sequence ID" value="KAJ6258231.1"/>
    <property type="molecule type" value="Genomic_DNA"/>
</dbReference>
<evidence type="ECO:0000256" key="1">
    <source>
        <dbReference type="SAM" id="MobiDB-lite"/>
    </source>
</evidence>
<protein>
    <submittedName>
        <fullName evidence="3">Uncharacterized protein</fullName>
    </submittedName>
</protein>
<feature type="compositionally biased region" description="Polar residues" evidence="1">
    <location>
        <begin position="484"/>
        <end position="508"/>
    </location>
</feature>
<reference evidence="3" key="1">
    <citation type="submission" date="2023-01" db="EMBL/GenBank/DDBJ databases">
        <title>The chitinases involved in constricting ring structure development in the nematode-trapping fungus Drechslerella dactyloides.</title>
        <authorList>
            <person name="Wang R."/>
            <person name="Zhang L."/>
            <person name="Tang P."/>
            <person name="Li S."/>
            <person name="Liang L."/>
        </authorList>
    </citation>
    <scope>NUCLEOTIDE SEQUENCE</scope>
    <source>
        <strain evidence="3">YMF1.00031</strain>
    </source>
</reference>
<keyword evidence="2" id="KW-0732">Signal</keyword>
<dbReference type="Proteomes" id="UP001221413">
    <property type="component" value="Unassembled WGS sequence"/>
</dbReference>
<accession>A0AAD6ITR6</accession>
<organism evidence="3 4">
    <name type="scientific">Drechslerella dactyloides</name>
    <name type="common">Nematode-trapping fungus</name>
    <name type="synonym">Arthrobotrys dactyloides</name>
    <dbReference type="NCBI Taxonomy" id="74499"/>
    <lineage>
        <taxon>Eukaryota</taxon>
        <taxon>Fungi</taxon>
        <taxon>Dikarya</taxon>
        <taxon>Ascomycota</taxon>
        <taxon>Pezizomycotina</taxon>
        <taxon>Orbiliomycetes</taxon>
        <taxon>Orbiliales</taxon>
        <taxon>Orbiliaceae</taxon>
        <taxon>Drechslerella</taxon>
    </lineage>
</organism>
<feature type="signal peptide" evidence="2">
    <location>
        <begin position="1"/>
        <end position="23"/>
    </location>
</feature>
<name>A0AAD6ITR6_DREDA</name>
<sequence>MPVKRPLLPLVALGLLFAESVIAQPGEAPILGQSPVLPGGQAVVPNAVGGSQGVIPLPAREKIATWATGRLAKLSANRPPREIPTVEEFDDSVLPVNSITIRPEAWEIFMDHQMIGFGGSSPIYLLWWAGGMLIGWRESLDRLLHAVYKFQGGSSGPFAKKITSVYQSLIRDLMLLTNYFAYHPDRAKPPSKDRIDPGPVLAQQALFDANGLLEPVPPNLAHDPFVRALYAENALKGLFRYEELRPDREIILSDNRFLNIWDIADYAHRRLVRWLNEEFTPLMDEMNHEYYPDSDLLANTWWRPLGIWKRQEIGYQQYWMQKYGKIYKYIPPDFGYWETWESNTVKTLPGIGELLLFATHSTGVGLVRGLLPYILELFSDIAGVAWTLGDSIPLRDPDFAVPGGPSMGLSIDLPARFLVNQPERNATNYVIFGNGQWADKWDDEAEIARNEWRDSAITKAEKARMAISMMGMRTGNMIRGSMIPGNSGSNTGVPKGSGNSSPGKKQPR</sequence>
<evidence type="ECO:0000313" key="3">
    <source>
        <dbReference type="EMBL" id="KAJ6258231.1"/>
    </source>
</evidence>